<dbReference type="GO" id="GO:0034976">
    <property type="term" value="P:response to endoplasmic reticulum stress"/>
    <property type="evidence" value="ECO:0007669"/>
    <property type="project" value="TreeGrafter"/>
</dbReference>
<protein>
    <recommendedName>
        <fullName evidence="2">E3 UFM1-protein ligase 1-like N-terminal domain-containing protein</fullName>
    </recommendedName>
</protein>
<dbReference type="GeneID" id="7203911"/>
<dbReference type="Pfam" id="PF09743">
    <property type="entry name" value="E3_UFM1_ligase"/>
    <property type="match status" value="1"/>
</dbReference>
<feature type="compositionally biased region" description="Polar residues" evidence="1">
    <location>
        <begin position="432"/>
        <end position="441"/>
    </location>
</feature>
<dbReference type="GO" id="GO:1990592">
    <property type="term" value="P:protein K69-linked ufmylation"/>
    <property type="evidence" value="ECO:0007669"/>
    <property type="project" value="TreeGrafter"/>
</dbReference>
<reference evidence="4" key="2">
    <citation type="submission" date="2008-08" db="EMBL/GenBank/DDBJ databases">
        <authorList>
            <consortium name="Diatom Consortium"/>
            <person name="Grigoriev I."/>
            <person name="Grimwood J."/>
            <person name="Kuo A."/>
            <person name="Otillar R.P."/>
            <person name="Salamov A."/>
            <person name="Detter J.C."/>
            <person name="Lindquist E."/>
            <person name="Shapiro H."/>
            <person name="Lucas S."/>
            <person name="Glavina del Rio T."/>
            <person name="Pitluck S."/>
            <person name="Rokhsar D."/>
            <person name="Bowler C."/>
        </authorList>
    </citation>
    <scope>GENOME REANNOTATION</scope>
    <source>
        <strain evidence="4">CCAP 1055/1</strain>
    </source>
</reference>
<reference evidence="3 4" key="1">
    <citation type="journal article" date="2008" name="Nature">
        <title>The Phaeodactylum genome reveals the evolutionary history of diatom genomes.</title>
        <authorList>
            <person name="Bowler C."/>
            <person name="Allen A.E."/>
            <person name="Badger J.H."/>
            <person name="Grimwood J."/>
            <person name="Jabbari K."/>
            <person name="Kuo A."/>
            <person name="Maheswari U."/>
            <person name="Martens C."/>
            <person name="Maumus F."/>
            <person name="Otillar R.P."/>
            <person name="Rayko E."/>
            <person name="Salamov A."/>
            <person name="Vandepoele K."/>
            <person name="Beszteri B."/>
            <person name="Gruber A."/>
            <person name="Heijde M."/>
            <person name="Katinka M."/>
            <person name="Mock T."/>
            <person name="Valentin K."/>
            <person name="Verret F."/>
            <person name="Berges J.A."/>
            <person name="Brownlee C."/>
            <person name="Cadoret J.P."/>
            <person name="Chiovitti A."/>
            <person name="Choi C.J."/>
            <person name="Coesel S."/>
            <person name="De Martino A."/>
            <person name="Detter J.C."/>
            <person name="Durkin C."/>
            <person name="Falciatore A."/>
            <person name="Fournet J."/>
            <person name="Haruta M."/>
            <person name="Huysman M.J."/>
            <person name="Jenkins B.D."/>
            <person name="Jiroutova K."/>
            <person name="Jorgensen R.E."/>
            <person name="Joubert Y."/>
            <person name="Kaplan A."/>
            <person name="Kroger N."/>
            <person name="Kroth P.G."/>
            <person name="La Roche J."/>
            <person name="Lindquist E."/>
            <person name="Lommer M."/>
            <person name="Martin-Jezequel V."/>
            <person name="Lopez P.J."/>
            <person name="Lucas S."/>
            <person name="Mangogna M."/>
            <person name="McGinnis K."/>
            <person name="Medlin L.K."/>
            <person name="Montsant A."/>
            <person name="Oudot-Le Secq M.P."/>
            <person name="Napoli C."/>
            <person name="Obornik M."/>
            <person name="Parker M.S."/>
            <person name="Petit J.L."/>
            <person name="Porcel B.M."/>
            <person name="Poulsen N."/>
            <person name="Robison M."/>
            <person name="Rychlewski L."/>
            <person name="Rynearson T.A."/>
            <person name="Schmutz J."/>
            <person name="Shapiro H."/>
            <person name="Siaut M."/>
            <person name="Stanley M."/>
            <person name="Sussman M.R."/>
            <person name="Taylor A.R."/>
            <person name="Vardi A."/>
            <person name="von Dassow P."/>
            <person name="Vyverman W."/>
            <person name="Willis A."/>
            <person name="Wyrwicz L.S."/>
            <person name="Rokhsar D.S."/>
            <person name="Weissenbach J."/>
            <person name="Armbrust E.V."/>
            <person name="Green B.R."/>
            <person name="Van de Peer Y."/>
            <person name="Grigoriev I.V."/>
        </authorList>
    </citation>
    <scope>NUCLEOTIDE SEQUENCE [LARGE SCALE GENOMIC DNA]</scope>
    <source>
        <strain evidence="3 4">CCAP 1055/1</strain>
    </source>
</reference>
<evidence type="ECO:0000256" key="1">
    <source>
        <dbReference type="SAM" id="MobiDB-lite"/>
    </source>
</evidence>
<dbReference type="eggNOG" id="KOG2235">
    <property type="taxonomic scope" value="Eukaryota"/>
</dbReference>
<feature type="domain" description="E3 UFM1-protein ligase 1-like N-terminal" evidence="2">
    <location>
        <begin position="82"/>
        <end position="304"/>
    </location>
</feature>
<dbReference type="HOGENOM" id="CLU_350396_0_0_1"/>
<dbReference type="GO" id="GO:0061666">
    <property type="term" value="F:UFM1 ligase activity"/>
    <property type="evidence" value="ECO:0007669"/>
    <property type="project" value="InterPro"/>
</dbReference>
<dbReference type="PANTHER" id="PTHR31057:SF0">
    <property type="entry name" value="E3 UFM1-PROTEIN LIGASE 1"/>
    <property type="match status" value="1"/>
</dbReference>
<evidence type="ECO:0000313" key="4">
    <source>
        <dbReference type="Proteomes" id="UP000000759"/>
    </source>
</evidence>
<dbReference type="RefSeq" id="XP_002186199.1">
    <property type="nucleotide sequence ID" value="XM_002186163.1"/>
</dbReference>
<dbReference type="KEGG" id="pti:PHATR_44171"/>
<proteinExistence type="predicted"/>
<dbReference type="AlphaFoldDB" id="B5Y5K6"/>
<evidence type="ECO:0000259" key="2">
    <source>
        <dbReference type="Pfam" id="PF09743"/>
    </source>
</evidence>
<dbReference type="OrthoDB" id="10258297at2759"/>
<accession>B5Y5K6</accession>
<dbReference type="PaxDb" id="2850-Phatr44171"/>
<organism evidence="3 4">
    <name type="scientific">Phaeodactylum tricornutum (strain CCAP 1055/1)</name>
    <dbReference type="NCBI Taxonomy" id="556484"/>
    <lineage>
        <taxon>Eukaryota</taxon>
        <taxon>Sar</taxon>
        <taxon>Stramenopiles</taxon>
        <taxon>Ochrophyta</taxon>
        <taxon>Bacillariophyta</taxon>
        <taxon>Bacillariophyceae</taxon>
        <taxon>Bacillariophycidae</taxon>
        <taxon>Naviculales</taxon>
        <taxon>Phaeodactylaceae</taxon>
        <taxon>Phaeodactylum</taxon>
    </lineage>
</organism>
<dbReference type="InterPro" id="IPR056579">
    <property type="entry name" value="Ufl1_N"/>
</dbReference>
<name>B5Y5K6_PHATC</name>
<dbReference type="Proteomes" id="UP000000759">
    <property type="component" value="Chromosome 3"/>
</dbReference>
<keyword evidence="4" id="KW-1185">Reference proteome</keyword>
<evidence type="ECO:0000313" key="3">
    <source>
        <dbReference type="EMBL" id="ACI65669.1"/>
    </source>
</evidence>
<dbReference type="InParanoid" id="B5Y5K6"/>
<dbReference type="GO" id="GO:0032434">
    <property type="term" value="P:regulation of proteasomal ubiquitin-dependent protein catabolic process"/>
    <property type="evidence" value="ECO:0007669"/>
    <property type="project" value="TreeGrafter"/>
</dbReference>
<dbReference type="STRING" id="556484.B5Y5K6"/>
<dbReference type="InterPro" id="IPR018611">
    <property type="entry name" value="Ufl1"/>
</dbReference>
<sequence>MALRVLSLHSEIYATESVACLIKKMNKDEAFLAEELMQILIERGYFHDGIEPVQSSDVDLHSDFPTFGIENSSIVRTSSGTFVTLERLCLDFWEYFEKRARELCTYDEAAMALHVAVRDLRRTLDNTVRSSKTASLLVINDHYLTTAKRIDDMLDESLSLLDSNFGGRALVSELVGKSFHLPLSNFLQLLEDRRRCLPYDVELRLQDNGSKTLVTQRYLALLRSQISSAFADFTEPTSLVSVARRHSWEVCWMSDILKDIAQELPGALHGDDSYVPHSFTQQKHQTVTDSFASNGFVSTTLCQTVAMLPSELKRIVASSCSEAIILENSVVHPLMIVGPLEGATQDSIEIDGWLDLQQYIPAELLAYESDTKALLQNCILSKLDEGSRGVAAISKLAAVFVSQGMIAKISNSVLPLMIEPFAKERAKALESQHGQSGIASTKSKRKSKKNLEALSSDRTGLPSDTIPSMADIVTLVLNAYPDISDWVRETGAMGKAVLEEAFCSCVTEEFRALCEKSVQAELRLLRSSRITRTSASMTQSMEGAFEDPQCFATSCYVIQMASKLLQYLAKREVKAEAVNAMRQDILRGPCADFCRRLTEYCLLKNEIVEGIFSFDADSVESHSAAELPHCCLAVDTSRRRYFRTHLTCHPDAQGKPRDPLPTLRTTLPGSIGMALTHLWILCGGDCYQGGTKNGQPSPPGNFDAFSSHAEENCLTICGLPFKKLDKKSEKQLLFDRRLRLSQQLKDSIDPEVVLELSTMLLYQSIKNLFVFGESVQKSLLNMLVTERKVSDEVATGLQTLATCISVGNVDTENMNQVREFGLSRYGSK</sequence>
<feature type="region of interest" description="Disordered" evidence="1">
    <location>
        <begin position="430"/>
        <end position="459"/>
    </location>
</feature>
<dbReference type="GO" id="GO:0005789">
    <property type="term" value="C:endoplasmic reticulum membrane"/>
    <property type="evidence" value="ECO:0007669"/>
    <property type="project" value="TreeGrafter"/>
</dbReference>
<gene>
    <name evidence="3" type="ORF">PHATR_44171</name>
</gene>
<dbReference type="EMBL" id="CP001142">
    <property type="protein sequence ID" value="ACI65669.1"/>
    <property type="molecule type" value="Genomic_DNA"/>
</dbReference>
<dbReference type="PANTHER" id="PTHR31057">
    <property type="entry name" value="E3 UFM1-PROTEIN LIGASE 1"/>
    <property type="match status" value="1"/>
</dbReference>